<dbReference type="InterPro" id="IPR050985">
    <property type="entry name" value="Alpha-glycosidase_related"/>
</dbReference>
<dbReference type="RefSeq" id="WP_226393057.1">
    <property type="nucleotide sequence ID" value="NZ_JADCKB010000017.1"/>
</dbReference>
<dbReference type="EMBL" id="JADCKB010000017">
    <property type="protein sequence ID" value="MBE5040504.1"/>
    <property type="molecule type" value="Genomic_DNA"/>
</dbReference>
<dbReference type="InterPro" id="IPR017853">
    <property type="entry name" value="GH"/>
</dbReference>
<dbReference type="SUPFAM" id="SSF51445">
    <property type="entry name" value="(Trans)glycosidases"/>
    <property type="match status" value="1"/>
</dbReference>
<dbReference type="GO" id="GO:0004557">
    <property type="term" value="F:alpha-galactosidase activity"/>
    <property type="evidence" value="ECO:0007669"/>
    <property type="project" value="InterPro"/>
</dbReference>
<keyword evidence="1" id="KW-0378">Hydrolase</keyword>
<dbReference type="Proteomes" id="UP000806542">
    <property type="component" value="Unassembled WGS sequence"/>
</dbReference>
<keyword evidence="4" id="KW-1185">Reference proteome</keyword>
<gene>
    <name evidence="3" type="ORF">INF28_08535</name>
</gene>
<dbReference type="PANTHER" id="PTHR43053">
    <property type="entry name" value="GLYCOSIDASE FAMILY 31"/>
    <property type="match status" value="1"/>
</dbReference>
<organism evidence="3 4">
    <name type="scientific">Ructibacterium gallinarum</name>
    <dbReference type="NCBI Taxonomy" id="2779355"/>
    <lineage>
        <taxon>Bacteria</taxon>
        <taxon>Bacillati</taxon>
        <taxon>Bacillota</taxon>
        <taxon>Clostridia</taxon>
        <taxon>Eubacteriales</taxon>
        <taxon>Oscillospiraceae</taxon>
        <taxon>Ructibacterium</taxon>
    </lineage>
</organism>
<dbReference type="Pfam" id="PF02065">
    <property type="entry name" value="Melibiase"/>
    <property type="match status" value="1"/>
</dbReference>
<comment type="caution">
    <text evidence="3">The sequence shown here is derived from an EMBL/GenBank/DDBJ whole genome shotgun (WGS) entry which is preliminary data.</text>
</comment>
<protein>
    <submittedName>
        <fullName evidence="3">Alpha-galactosidase</fullName>
    </submittedName>
</protein>
<dbReference type="InterPro" id="IPR013785">
    <property type="entry name" value="Aldolase_TIM"/>
</dbReference>
<name>A0A9D5M6L3_9FIRM</name>
<evidence type="ECO:0000256" key="1">
    <source>
        <dbReference type="ARBA" id="ARBA00022801"/>
    </source>
</evidence>
<dbReference type="PANTHER" id="PTHR43053:SF3">
    <property type="entry name" value="ALPHA-GALACTOSIDASE C-RELATED"/>
    <property type="match status" value="1"/>
</dbReference>
<dbReference type="InterPro" id="IPR002252">
    <property type="entry name" value="Glyco_hydro_36"/>
</dbReference>
<evidence type="ECO:0000313" key="3">
    <source>
        <dbReference type="EMBL" id="MBE5040504.1"/>
    </source>
</evidence>
<dbReference type="GO" id="GO:0016052">
    <property type="term" value="P:carbohydrate catabolic process"/>
    <property type="evidence" value="ECO:0007669"/>
    <property type="project" value="InterPro"/>
</dbReference>
<reference evidence="3" key="1">
    <citation type="submission" date="2020-10" db="EMBL/GenBank/DDBJ databases">
        <title>ChiBAC.</title>
        <authorList>
            <person name="Zenner C."/>
            <person name="Hitch T.C.A."/>
            <person name="Clavel T."/>
        </authorList>
    </citation>
    <scope>NUCLEOTIDE SEQUENCE</scope>
    <source>
        <strain evidence="3">DSM 107454</strain>
    </source>
</reference>
<accession>A0A9D5M6L3</accession>
<dbReference type="Gene3D" id="3.20.20.70">
    <property type="entry name" value="Aldolase class I"/>
    <property type="match status" value="1"/>
</dbReference>
<keyword evidence="2" id="KW-0326">Glycosidase</keyword>
<evidence type="ECO:0000313" key="4">
    <source>
        <dbReference type="Proteomes" id="UP000806542"/>
    </source>
</evidence>
<evidence type="ECO:0000256" key="2">
    <source>
        <dbReference type="ARBA" id="ARBA00023295"/>
    </source>
</evidence>
<proteinExistence type="predicted"/>
<sequence>MEYKIADYVFHADEKYKVNIEQAEDNGEVFAVNIKIDFGNKITPEAVEIWWTTQTYGAYVPWSPVSGMNREIYPEWWMSESKSRSASGIPIQCYIGSDDKNRVTVYTSDCKTPMSIKTGVIEETGEIKWVLKLFSERVGEIQSYSVTVFVDTRRISYMQTIAEACSEWDKNEICEKPHSAFDMLYSTWYSYHQNFNEEKLLDELKKAAALGMKTVIIDDGWQTEDNGRGYMYCGDWKECASKIPDMGLFADKVHALGMKLMVWFSVPFMGDRAEIKDLFHDKTLYYKDDQGAGILDPRYPEVRTYLSELYERAVSDWRLDGLKLDFIDSFGLLPESSSFNDDMDMDSLEDAICTLVSDIYERLIRIKPDILIEFRQTYIGPIMKKYGNMLRAGDCPMAAVENRVSTIDLRLTSAPAAVHSDMLLWNYTDTPEEAAEQIINVLFSVPQISMRIGELSEEHYNMLKFYLDFWQRNQETLMFGKLTACSPSANYSMVKSETDIEMVAVAYSDKTLRLEKCYDKISFVNGTGTAGLYIDGNIASHAYQYRIFDCMGNSLDEGNLQLCNEVRRFDVPKSGMVELKNITF</sequence>
<dbReference type="CDD" id="cd14791">
    <property type="entry name" value="GH36"/>
    <property type="match status" value="1"/>
</dbReference>
<dbReference type="AlphaFoldDB" id="A0A9D5M6L3"/>